<dbReference type="Proteomes" id="UP001595632">
    <property type="component" value="Unassembled WGS sequence"/>
</dbReference>
<protein>
    <submittedName>
        <fullName evidence="3">DMT family transporter</fullName>
    </submittedName>
</protein>
<feature type="transmembrane region" description="Helical" evidence="1">
    <location>
        <begin position="243"/>
        <end position="263"/>
    </location>
</feature>
<organism evidence="3 4">
    <name type="scientific">Psychromarinibacter halotolerans</name>
    <dbReference type="NCBI Taxonomy" id="1775175"/>
    <lineage>
        <taxon>Bacteria</taxon>
        <taxon>Pseudomonadati</taxon>
        <taxon>Pseudomonadota</taxon>
        <taxon>Alphaproteobacteria</taxon>
        <taxon>Rhodobacterales</taxon>
        <taxon>Paracoccaceae</taxon>
        <taxon>Psychromarinibacter</taxon>
    </lineage>
</organism>
<keyword evidence="1" id="KW-1133">Transmembrane helix</keyword>
<dbReference type="Gene3D" id="1.10.3730.20">
    <property type="match status" value="1"/>
</dbReference>
<dbReference type="EMBL" id="JBHRTB010000010">
    <property type="protein sequence ID" value="MFC3144144.1"/>
    <property type="molecule type" value="Genomic_DNA"/>
</dbReference>
<feature type="transmembrane region" description="Helical" evidence="1">
    <location>
        <begin position="177"/>
        <end position="200"/>
    </location>
</feature>
<comment type="caution">
    <text evidence="3">The sequence shown here is derived from an EMBL/GenBank/DDBJ whole genome shotgun (WGS) entry which is preliminary data.</text>
</comment>
<feature type="transmembrane region" description="Helical" evidence="1">
    <location>
        <begin position="98"/>
        <end position="118"/>
    </location>
</feature>
<feature type="domain" description="EamA" evidence="2">
    <location>
        <begin position="151"/>
        <end position="285"/>
    </location>
</feature>
<dbReference type="Pfam" id="PF00892">
    <property type="entry name" value="EamA"/>
    <property type="match status" value="2"/>
</dbReference>
<evidence type="ECO:0000256" key="1">
    <source>
        <dbReference type="SAM" id="Phobius"/>
    </source>
</evidence>
<evidence type="ECO:0000313" key="4">
    <source>
        <dbReference type="Proteomes" id="UP001595632"/>
    </source>
</evidence>
<accession>A0ABV7GVB7</accession>
<reference evidence="4" key="1">
    <citation type="journal article" date="2019" name="Int. J. Syst. Evol. Microbiol.">
        <title>The Global Catalogue of Microorganisms (GCM) 10K type strain sequencing project: providing services to taxonomists for standard genome sequencing and annotation.</title>
        <authorList>
            <consortium name="The Broad Institute Genomics Platform"/>
            <consortium name="The Broad Institute Genome Sequencing Center for Infectious Disease"/>
            <person name="Wu L."/>
            <person name="Ma J."/>
        </authorList>
    </citation>
    <scope>NUCLEOTIDE SEQUENCE [LARGE SCALE GENOMIC DNA]</scope>
    <source>
        <strain evidence="4">KCTC 52366</strain>
    </source>
</reference>
<gene>
    <name evidence="3" type="ORF">ACFOGP_15595</name>
</gene>
<feature type="transmembrane region" description="Helical" evidence="1">
    <location>
        <begin position="269"/>
        <end position="287"/>
    </location>
</feature>
<keyword evidence="1" id="KW-0472">Membrane</keyword>
<dbReference type="InterPro" id="IPR000620">
    <property type="entry name" value="EamA_dom"/>
</dbReference>
<dbReference type="RefSeq" id="WP_275631404.1">
    <property type="nucleotide sequence ID" value="NZ_JARGYD010000001.1"/>
</dbReference>
<dbReference type="InterPro" id="IPR037185">
    <property type="entry name" value="EmrE-like"/>
</dbReference>
<feature type="transmembrane region" description="Helical" evidence="1">
    <location>
        <begin position="212"/>
        <end position="231"/>
    </location>
</feature>
<keyword evidence="4" id="KW-1185">Reference proteome</keyword>
<feature type="transmembrane region" description="Helical" evidence="1">
    <location>
        <begin position="71"/>
        <end position="92"/>
    </location>
</feature>
<keyword evidence="1" id="KW-0812">Transmembrane</keyword>
<evidence type="ECO:0000313" key="3">
    <source>
        <dbReference type="EMBL" id="MFC3144144.1"/>
    </source>
</evidence>
<feature type="transmembrane region" description="Helical" evidence="1">
    <location>
        <begin position="39"/>
        <end position="59"/>
    </location>
</feature>
<name>A0ABV7GVB7_9RHOB</name>
<feature type="domain" description="EamA" evidence="2">
    <location>
        <begin position="10"/>
        <end position="142"/>
    </location>
</feature>
<dbReference type="SUPFAM" id="SSF103481">
    <property type="entry name" value="Multidrug resistance efflux transporter EmrE"/>
    <property type="match status" value="1"/>
</dbReference>
<sequence>MSMSVRTSLAGLGWAITAITIWSGSLVMLRLGVTTSLNAYDLTMLRFGVAAVILAPVALRHGAGTDKLGTAGGGAMVVAFGAPYVLLIALAMKTAPAAAAGALNPGVMAVVSVVLGRVVLGDAVGGPRSVGLAVTAFGIVLFTHAGGAVTTGHLILIATGVLWAGYALIVRRAAVPALNATAIVAVGSAVVYLPVYVVALPKQIGAAPLTDILVQAGFQGVLVSVVAIYAFNRSAEVLGPVAGASLPALIPVATLGLGVVVLGEPAGRGEVASAILLTAGLVMILVGRPGRRAGTPMTQHFGVK</sequence>
<feature type="transmembrane region" description="Helical" evidence="1">
    <location>
        <begin position="12"/>
        <end position="33"/>
    </location>
</feature>
<evidence type="ECO:0000259" key="2">
    <source>
        <dbReference type="Pfam" id="PF00892"/>
    </source>
</evidence>
<proteinExistence type="predicted"/>